<comment type="catalytic activity">
    <reaction evidence="3">
        <text>adenosylcob(III)inamide + GTP = adenosylcob(III)inamide phosphate + GDP + H(+)</text>
        <dbReference type="Rhea" id="RHEA:15765"/>
        <dbReference type="ChEBI" id="CHEBI:2480"/>
        <dbReference type="ChEBI" id="CHEBI:15378"/>
        <dbReference type="ChEBI" id="CHEBI:37565"/>
        <dbReference type="ChEBI" id="CHEBI:58189"/>
        <dbReference type="ChEBI" id="CHEBI:58502"/>
        <dbReference type="EC" id="2.7.1.156"/>
    </reaction>
</comment>
<evidence type="ECO:0000256" key="9">
    <source>
        <dbReference type="ARBA" id="ARBA00012523"/>
    </source>
</evidence>
<dbReference type="GO" id="GO:0008820">
    <property type="term" value="F:cobinamide phosphate guanylyltransferase activity"/>
    <property type="evidence" value="ECO:0007669"/>
    <property type="project" value="UniProtKB-EC"/>
</dbReference>
<dbReference type="STRING" id="634994.GCWU000323_02641"/>
<dbReference type="EC" id="2.7.1.156" evidence="8"/>
<dbReference type="UniPathway" id="UPA00148">
    <property type="reaction ID" value="UER00236"/>
</dbReference>
<comment type="similarity">
    <text evidence="7">Belongs to the CobU/CobP family.</text>
</comment>
<feature type="active site" description="GMP-histidine intermediate" evidence="18">
    <location>
        <position position="64"/>
    </location>
</feature>
<comment type="caution">
    <text evidence="20">The sequence shown here is derived from an EMBL/GenBank/DDBJ whole genome shotgun (WGS) entry which is preliminary data.</text>
</comment>
<protein>
    <recommendedName>
        <fullName evidence="16">Adenosylcobinamide kinase</fullName>
        <ecNumber evidence="8">2.7.1.156</ecNumber>
        <ecNumber evidence="9">2.7.7.62</ecNumber>
    </recommendedName>
    <alternativeName>
        <fullName evidence="17">Adenosylcobinamide-phosphate guanylyltransferase</fullName>
    </alternativeName>
</protein>
<evidence type="ECO:0000313" key="21">
    <source>
        <dbReference type="Proteomes" id="UP000006233"/>
    </source>
</evidence>
<evidence type="ECO:0000256" key="3">
    <source>
        <dbReference type="ARBA" id="ARBA00001522"/>
    </source>
</evidence>
<proteinExistence type="inferred from homology"/>
<keyword evidence="12 19" id="KW-0547">Nucleotide-binding</keyword>
<dbReference type="PANTHER" id="PTHR34848:SF1">
    <property type="entry name" value="BIFUNCTIONAL ADENOSYLCOBALAMIN BIOSYNTHESIS PROTEIN COBU"/>
    <property type="match status" value="1"/>
</dbReference>
<evidence type="ECO:0000256" key="7">
    <source>
        <dbReference type="ARBA" id="ARBA00007490"/>
    </source>
</evidence>
<dbReference type="PANTHER" id="PTHR34848">
    <property type="match status" value="1"/>
</dbReference>
<evidence type="ECO:0000256" key="17">
    <source>
        <dbReference type="ARBA" id="ARBA00030571"/>
    </source>
</evidence>
<dbReference type="HOGENOM" id="CLU_094161_0_2_0"/>
<dbReference type="GO" id="GO:0043752">
    <property type="term" value="F:adenosylcobinamide kinase activity"/>
    <property type="evidence" value="ECO:0007669"/>
    <property type="project" value="UniProtKB-EC"/>
</dbReference>
<comment type="pathway">
    <text evidence="5">Cofactor biosynthesis; adenosylcobalamin biosynthesis; adenosylcobalamin from cob(II)yrinate a,c-diamide: step 6/7.</text>
</comment>
<keyword evidence="13 20" id="KW-0418">Kinase</keyword>
<dbReference type="Proteomes" id="UP000006233">
    <property type="component" value="Unassembled WGS sequence"/>
</dbReference>
<dbReference type="CDD" id="cd00544">
    <property type="entry name" value="CobU"/>
    <property type="match status" value="1"/>
</dbReference>
<evidence type="ECO:0000256" key="13">
    <source>
        <dbReference type="ARBA" id="ARBA00022777"/>
    </source>
</evidence>
<comment type="pathway">
    <text evidence="6">Cofactor biosynthesis; adenosylcobalamin biosynthesis; adenosylcobalamin from cob(II)yrinate a,c-diamide: step 5/7.</text>
</comment>
<comment type="catalytic activity">
    <reaction evidence="2">
        <text>adenosylcob(III)inamide phosphate + GTP + H(+) = adenosylcob(III)inamide-GDP + diphosphate</text>
        <dbReference type="Rhea" id="RHEA:22712"/>
        <dbReference type="ChEBI" id="CHEBI:15378"/>
        <dbReference type="ChEBI" id="CHEBI:33019"/>
        <dbReference type="ChEBI" id="CHEBI:37565"/>
        <dbReference type="ChEBI" id="CHEBI:58502"/>
        <dbReference type="ChEBI" id="CHEBI:60487"/>
        <dbReference type="EC" id="2.7.7.62"/>
    </reaction>
</comment>
<evidence type="ECO:0000256" key="19">
    <source>
        <dbReference type="PIRSR" id="PIRSR006135-2"/>
    </source>
</evidence>
<dbReference type="AlphaFoldDB" id="C9N1C0"/>
<feature type="binding site" evidence="19">
    <location>
        <begin position="20"/>
        <end position="27"/>
    </location>
    <ligand>
        <name>GTP</name>
        <dbReference type="ChEBI" id="CHEBI:37565"/>
    </ligand>
</feature>
<dbReference type="InterPro" id="IPR003203">
    <property type="entry name" value="CobU/CobP"/>
</dbReference>
<evidence type="ECO:0000256" key="10">
    <source>
        <dbReference type="ARBA" id="ARBA00022573"/>
    </source>
</evidence>
<feature type="binding site" evidence="19">
    <location>
        <position position="103"/>
    </location>
    <ligand>
        <name>GTP</name>
        <dbReference type="ChEBI" id="CHEBI:37565"/>
    </ligand>
</feature>
<dbReference type="Gene3D" id="3.40.50.300">
    <property type="entry name" value="P-loop containing nucleotide triphosphate hydrolases"/>
    <property type="match status" value="1"/>
</dbReference>
<dbReference type="SUPFAM" id="SSF52540">
    <property type="entry name" value="P-loop containing nucleoside triphosphate hydrolases"/>
    <property type="match status" value="1"/>
</dbReference>
<evidence type="ECO:0000256" key="15">
    <source>
        <dbReference type="ARBA" id="ARBA00023134"/>
    </source>
</evidence>
<evidence type="ECO:0000256" key="2">
    <source>
        <dbReference type="ARBA" id="ARBA00000711"/>
    </source>
</evidence>
<comment type="function">
    <text evidence="4">Catalyzes ATP-dependent phosphorylation of adenosylcobinamide and addition of GMP to adenosylcobinamide phosphate.</text>
</comment>
<dbReference type="GO" id="GO:0005524">
    <property type="term" value="F:ATP binding"/>
    <property type="evidence" value="ECO:0007669"/>
    <property type="project" value="UniProtKB-KW"/>
</dbReference>
<accession>C9N1C0</accession>
<keyword evidence="11 20" id="KW-0808">Transferase</keyword>
<feature type="binding site" evidence="19">
    <location>
        <begin position="48"/>
        <end position="50"/>
    </location>
    <ligand>
        <name>GTP</name>
        <dbReference type="ChEBI" id="CHEBI:37565"/>
    </ligand>
</feature>
<organism evidence="20 21">
    <name type="scientific">Leptotrichia hofstadii F0254</name>
    <dbReference type="NCBI Taxonomy" id="634994"/>
    <lineage>
        <taxon>Bacteria</taxon>
        <taxon>Fusobacteriati</taxon>
        <taxon>Fusobacteriota</taxon>
        <taxon>Fusobacteriia</taxon>
        <taxon>Fusobacteriales</taxon>
        <taxon>Leptotrichiaceae</taxon>
        <taxon>Leptotrichia</taxon>
    </lineage>
</organism>
<keyword evidence="15 19" id="KW-0342">GTP-binding</keyword>
<dbReference type="Pfam" id="PF02283">
    <property type="entry name" value="CobU"/>
    <property type="match status" value="1"/>
</dbReference>
<dbReference type="EC" id="2.7.7.62" evidence="9"/>
<comment type="catalytic activity">
    <reaction evidence="1">
        <text>adenosylcob(III)inamide + ATP = adenosylcob(III)inamide phosphate + ADP + H(+)</text>
        <dbReference type="Rhea" id="RHEA:15769"/>
        <dbReference type="ChEBI" id="CHEBI:2480"/>
        <dbReference type="ChEBI" id="CHEBI:15378"/>
        <dbReference type="ChEBI" id="CHEBI:30616"/>
        <dbReference type="ChEBI" id="CHEBI:58502"/>
        <dbReference type="ChEBI" id="CHEBI:456216"/>
        <dbReference type="EC" id="2.7.1.156"/>
    </reaction>
</comment>
<feature type="binding site" evidence="19">
    <location>
        <begin position="65"/>
        <end position="68"/>
    </location>
    <ligand>
        <name>GTP</name>
        <dbReference type="ChEBI" id="CHEBI:37565"/>
    </ligand>
</feature>
<dbReference type="EMBL" id="ACVB02000029">
    <property type="protein sequence ID" value="EEX73313.1"/>
    <property type="molecule type" value="Genomic_DNA"/>
</dbReference>
<feature type="binding site" evidence="19">
    <location>
        <position position="76"/>
    </location>
    <ligand>
        <name>GTP</name>
        <dbReference type="ChEBI" id="CHEBI:37565"/>
    </ligand>
</feature>
<evidence type="ECO:0000256" key="6">
    <source>
        <dbReference type="ARBA" id="ARBA00005159"/>
    </source>
</evidence>
<evidence type="ECO:0000256" key="14">
    <source>
        <dbReference type="ARBA" id="ARBA00022840"/>
    </source>
</evidence>
<keyword evidence="20" id="KW-0548">Nucleotidyltransferase</keyword>
<evidence type="ECO:0000256" key="1">
    <source>
        <dbReference type="ARBA" id="ARBA00000312"/>
    </source>
</evidence>
<dbReference type="InterPro" id="IPR027417">
    <property type="entry name" value="P-loop_NTPase"/>
</dbReference>
<evidence type="ECO:0000256" key="16">
    <source>
        <dbReference type="ARBA" id="ARBA00029570"/>
    </source>
</evidence>
<evidence type="ECO:0000256" key="11">
    <source>
        <dbReference type="ARBA" id="ARBA00022679"/>
    </source>
</evidence>
<evidence type="ECO:0000313" key="20">
    <source>
        <dbReference type="EMBL" id="EEX73313.1"/>
    </source>
</evidence>
<evidence type="ECO:0000256" key="8">
    <source>
        <dbReference type="ARBA" id="ARBA00012016"/>
    </source>
</evidence>
<keyword evidence="14" id="KW-0067">ATP-binding</keyword>
<dbReference type="NCBIfam" id="NF004469">
    <property type="entry name" value="PRK05800.1"/>
    <property type="match status" value="1"/>
</dbReference>
<name>C9N1C0_9FUSO</name>
<reference evidence="20 21" key="1">
    <citation type="submission" date="2009-09" db="EMBL/GenBank/DDBJ databases">
        <authorList>
            <person name="Weinstock G."/>
            <person name="Sodergren E."/>
            <person name="Clifton S."/>
            <person name="Fulton L."/>
            <person name="Fulton B."/>
            <person name="Courtney L."/>
            <person name="Fronick C."/>
            <person name="Harrison M."/>
            <person name="Strong C."/>
            <person name="Farmer C."/>
            <person name="Delahaunty K."/>
            <person name="Markovic C."/>
            <person name="Hall O."/>
            <person name="Minx P."/>
            <person name="Tomlinson C."/>
            <person name="Mitreva M."/>
            <person name="Nelson J."/>
            <person name="Hou S."/>
            <person name="Wollam A."/>
            <person name="Pepin K.H."/>
            <person name="Johnson M."/>
            <person name="Bhonagiri V."/>
            <person name="Nash W.E."/>
            <person name="Warren W."/>
            <person name="Chinwalla A."/>
            <person name="Mardis E.R."/>
            <person name="Wilson R.K."/>
        </authorList>
    </citation>
    <scope>NUCLEOTIDE SEQUENCE [LARGE SCALE GENOMIC DNA]</scope>
    <source>
        <strain evidence="20 21">F0254</strain>
    </source>
</reference>
<keyword evidence="10" id="KW-0169">Cobalamin biosynthesis</keyword>
<evidence type="ECO:0000256" key="5">
    <source>
        <dbReference type="ARBA" id="ARBA00004692"/>
    </source>
</evidence>
<evidence type="ECO:0000256" key="18">
    <source>
        <dbReference type="PIRSR" id="PIRSR006135-1"/>
    </source>
</evidence>
<gene>
    <name evidence="20" type="ORF">GCWU000323_02641</name>
</gene>
<evidence type="ECO:0000256" key="4">
    <source>
        <dbReference type="ARBA" id="ARBA00003889"/>
    </source>
</evidence>
<evidence type="ECO:0000256" key="12">
    <source>
        <dbReference type="ARBA" id="ARBA00022741"/>
    </source>
</evidence>
<dbReference type="GO" id="GO:0009236">
    <property type="term" value="P:cobalamin biosynthetic process"/>
    <property type="evidence" value="ECO:0007669"/>
    <property type="project" value="UniProtKB-UniPathway"/>
</dbReference>
<dbReference type="GO" id="GO:0005525">
    <property type="term" value="F:GTP binding"/>
    <property type="evidence" value="ECO:0007669"/>
    <property type="project" value="UniProtKB-KW"/>
</dbReference>
<dbReference type="PIRSF" id="PIRSF006135">
    <property type="entry name" value="CobU"/>
    <property type="match status" value="1"/>
</dbReference>
<dbReference type="eggNOG" id="COG2087">
    <property type="taxonomic scope" value="Bacteria"/>
</dbReference>
<sequence length="208" mass="23868">MFIENCEKGVKGMALIFVTGGAKSGKSKFAEELILNLNNGKQENVYLATSLVFDEEMKEKVRLHKERRKNDWGTVETYKNFENSLNKYFPETKNGIKNNMLVDCLTNMITNIIFEEKDVDWDNFDKKSYVKIVEKLDKTVENIVNELLNITSQFENTVIVSNELGLGLVPSYPLGRYFREIAGKMNQVVAERADEVYFVVSGIPMKIK</sequence>